<dbReference type="GO" id="GO:0009062">
    <property type="term" value="P:fatty acid catabolic process"/>
    <property type="evidence" value="ECO:0007669"/>
    <property type="project" value="TreeGrafter"/>
</dbReference>
<feature type="region of interest" description="Disordered" evidence="6">
    <location>
        <begin position="536"/>
        <end position="558"/>
    </location>
</feature>
<dbReference type="GO" id="GO:0045944">
    <property type="term" value="P:positive regulation of transcription by RNA polymerase II"/>
    <property type="evidence" value="ECO:0007669"/>
    <property type="project" value="TreeGrafter"/>
</dbReference>
<evidence type="ECO:0000256" key="1">
    <source>
        <dbReference type="ARBA" id="ARBA00001180"/>
    </source>
</evidence>
<evidence type="ECO:0000256" key="4">
    <source>
        <dbReference type="ARBA" id="ARBA00012638"/>
    </source>
</evidence>
<dbReference type="InterPro" id="IPR031703">
    <property type="entry name" value="Lipin_mid"/>
</dbReference>
<feature type="region of interest" description="Disordered" evidence="6">
    <location>
        <begin position="395"/>
        <end position="429"/>
    </location>
</feature>
<gene>
    <name evidence="8" type="ORF">Ocin01_04882</name>
</gene>
<sequence length="948" mass="104371">MSYFATIGRVIGNLKGFYSGINGATLTGAIDVVVIEQPDGTFKCSPFHVRFGKLGVLRSKEKVVDIEINGKSVPLRMKLGDSGEAFFVQEVESEDEFVDEYLATSPLPGSPRLSSEGSPCASKKGDSDDSEDAATPEVEIKNVNDVAITIIEEGPLNEVVTSKEVKSEDVKGRKRRKKRKKNQGSRSEIKLDMPSGDVSETIFKMDEDLSHVAKAVQELDLEQRSNSVAAIPHNRSFHRDFFSDTEVEANSPHTSRPSTPIQSDSEYECSKVQKPVDEEVGKWVWGELPSTVVSTPVTTPTTTPAAKMGNGVKAPGKREEHPLSSDDEGSTGKDRSTEGKSMFSMFSFMKRQSQNPSGNGGDSAPGIYLDDLNLESMDPETAALYFPTPNYIKELRDCPKPEHDDDGESGKGSSLPQSPAPGSSPKSSNIVNHMEEHRERQRQDSATEVVFEAISLCGGNLNLFDQSLLTYDELVENPEILLNASPDSIVVKMNGKLVPWTAAMPQLLSNTFFKRPLPSQIFQRLVDQYMKKYENSSGHESSVSTASNGSGKDASKKGYSWFPWRRSQNATNQEHPLDENNPPSSPESLKGKEGISLASSNEGSPSKARKDLTISIENATKAMPISLTSSSDESEGTGGNESKEVKINRNPPLVNQISINSTSAAAANQDKFKKTLRLTTEQLVKLGLKYGQNEAVFSVTTAYQGTSVARCHIYLWKWDDRVVVSDIDGTITKSDVLGHILPIIGNDWAQSGVAQLFTQIQDNGYKMLYLSARAIGQAQITREYLRSIKQGDVTLPDGPLLLNPTSLMSALHREVIEKKPEEFKIACLKDIQTLFPENPFYAGYGNKINDVWSYRAVDINISRIFTINHKGELRHALTNTFQSSYVSLVELAEHIFPAYKSLDSCCQADGFTSFEFWRLPIPQLLGPEAEDKDLEAKGRARPRSYTIA</sequence>
<feature type="compositionally biased region" description="Basic residues" evidence="6">
    <location>
        <begin position="172"/>
        <end position="183"/>
    </location>
</feature>
<dbReference type="PANTHER" id="PTHR12181">
    <property type="entry name" value="LIPIN"/>
    <property type="match status" value="1"/>
</dbReference>
<dbReference type="InterPro" id="IPR007651">
    <property type="entry name" value="Lipin_N"/>
</dbReference>
<dbReference type="GO" id="GO:0008195">
    <property type="term" value="F:phosphatidate phosphatase activity"/>
    <property type="evidence" value="ECO:0007669"/>
    <property type="project" value="UniProtKB-EC"/>
</dbReference>
<comment type="cofactor">
    <cofactor evidence="2">
        <name>Mg(2+)</name>
        <dbReference type="ChEBI" id="CHEBI:18420"/>
    </cofactor>
</comment>
<feature type="domain" description="LNS2/PITP" evidence="7">
    <location>
        <begin position="722"/>
        <end position="876"/>
    </location>
</feature>
<dbReference type="GO" id="GO:0019432">
    <property type="term" value="P:triglyceride biosynthetic process"/>
    <property type="evidence" value="ECO:0007669"/>
    <property type="project" value="TreeGrafter"/>
</dbReference>
<evidence type="ECO:0000313" key="9">
    <source>
        <dbReference type="Proteomes" id="UP000094527"/>
    </source>
</evidence>
<proteinExistence type="inferred from homology"/>
<dbReference type="Proteomes" id="UP000094527">
    <property type="component" value="Unassembled WGS sequence"/>
</dbReference>
<dbReference type="GO" id="GO:0032869">
    <property type="term" value="P:cellular response to insulin stimulus"/>
    <property type="evidence" value="ECO:0007669"/>
    <property type="project" value="TreeGrafter"/>
</dbReference>
<feature type="compositionally biased region" description="Polar residues" evidence="6">
    <location>
        <begin position="411"/>
        <end position="429"/>
    </location>
</feature>
<dbReference type="InterPro" id="IPR036412">
    <property type="entry name" value="HAD-like_sf"/>
</dbReference>
<dbReference type="GO" id="GO:0003713">
    <property type="term" value="F:transcription coactivator activity"/>
    <property type="evidence" value="ECO:0007669"/>
    <property type="project" value="TreeGrafter"/>
</dbReference>
<accession>A0A1D2N997</accession>
<keyword evidence="5" id="KW-0378">Hydrolase</keyword>
<keyword evidence="9" id="KW-1185">Reference proteome</keyword>
<dbReference type="GO" id="GO:0005634">
    <property type="term" value="C:nucleus"/>
    <property type="evidence" value="ECO:0007669"/>
    <property type="project" value="TreeGrafter"/>
</dbReference>
<dbReference type="EC" id="3.1.3.4" evidence="4"/>
<dbReference type="InterPro" id="IPR026058">
    <property type="entry name" value="LIPIN"/>
</dbReference>
<feature type="compositionally biased region" description="Basic and acidic residues" evidence="6">
    <location>
        <begin position="161"/>
        <end position="171"/>
    </location>
</feature>
<comment type="caution">
    <text evidence="8">The sequence shown here is derived from an EMBL/GenBank/DDBJ whole genome shotgun (WGS) entry which is preliminary data.</text>
</comment>
<dbReference type="InterPro" id="IPR013209">
    <property type="entry name" value="LNS2"/>
</dbReference>
<comment type="similarity">
    <text evidence="3">Belongs to the lipin family.</text>
</comment>
<evidence type="ECO:0000259" key="7">
    <source>
        <dbReference type="SMART" id="SM00775"/>
    </source>
</evidence>
<feature type="compositionally biased region" description="Basic and acidic residues" evidence="6">
    <location>
        <begin position="316"/>
        <end position="338"/>
    </location>
</feature>
<dbReference type="InterPro" id="IPR031315">
    <property type="entry name" value="LNS2/PITP"/>
</dbReference>
<dbReference type="Pfam" id="PF08235">
    <property type="entry name" value="LNS2"/>
    <property type="match status" value="1"/>
</dbReference>
<evidence type="ECO:0000256" key="6">
    <source>
        <dbReference type="SAM" id="MobiDB-lite"/>
    </source>
</evidence>
<dbReference type="Pfam" id="PF04571">
    <property type="entry name" value="Lipin_N"/>
    <property type="match status" value="1"/>
</dbReference>
<feature type="region of interest" description="Disordered" evidence="6">
    <location>
        <begin position="103"/>
        <end position="138"/>
    </location>
</feature>
<dbReference type="EMBL" id="LJIJ01000138">
    <property type="protein sequence ID" value="ODN01818.1"/>
    <property type="molecule type" value="Genomic_DNA"/>
</dbReference>
<evidence type="ECO:0000256" key="2">
    <source>
        <dbReference type="ARBA" id="ARBA00001946"/>
    </source>
</evidence>
<dbReference type="PANTHER" id="PTHR12181:SF12">
    <property type="entry name" value="PHOSPHATIDATE PHOSPHATASE"/>
    <property type="match status" value="1"/>
</dbReference>
<comment type="catalytic activity">
    <reaction evidence="1">
        <text>a 1,2-diacyl-sn-glycero-3-phosphate + H2O = a 1,2-diacyl-sn-glycerol + phosphate</text>
        <dbReference type="Rhea" id="RHEA:27429"/>
        <dbReference type="ChEBI" id="CHEBI:15377"/>
        <dbReference type="ChEBI" id="CHEBI:17815"/>
        <dbReference type="ChEBI" id="CHEBI:43474"/>
        <dbReference type="ChEBI" id="CHEBI:58608"/>
        <dbReference type="EC" id="3.1.3.4"/>
    </reaction>
    <physiologicalReaction direction="left-to-right" evidence="1">
        <dbReference type="Rhea" id="RHEA:27430"/>
    </physiologicalReaction>
</comment>
<dbReference type="OMA" id="NFCTEHI"/>
<feature type="region of interest" description="Disordered" evidence="6">
    <location>
        <begin position="623"/>
        <end position="646"/>
    </location>
</feature>
<organism evidence="8 9">
    <name type="scientific">Orchesella cincta</name>
    <name type="common">Springtail</name>
    <name type="synonym">Podura cincta</name>
    <dbReference type="NCBI Taxonomy" id="48709"/>
    <lineage>
        <taxon>Eukaryota</taxon>
        <taxon>Metazoa</taxon>
        <taxon>Ecdysozoa</taxon>
        <taxon>Arthropoda</taxon>
        <taxon>Hexapoda</taxon>
        <taxon>Collembola</taxon>
        <taxon>Entomobryomorpha</taxon>
        <taxon>Entomobryoidea</taxon>
        <taxon>Orchesellidae</taxon>
        <taxon>Orchesellinae</taxon>
        <taxon>Orchesella</taxon>
    </lineage>
</organism>
<evidence type="ECO:0000256" key="3">
    <source>
        <dbReference type="ARBA" id="ARBA00005476"/>
    </source>
</evidence>
<dbReference type="OrthoDB" id="4567at2759"/>
<feature type="region of interest" description="Disordered" evidence="6">
    <location>
        <begin position="571"/>
        <end position="610"/>
    </location>
</feature>
<dbReference type="Pfam" id="PF16876">
    <property type="entry name" value="Lipin_mid"/>
    <property type="match status" value="1"/>
</dbReference>
<dbReference type="STRING" id="48709.A0A1D2N997"/>
<reference evidence="8 9" key="1">
    <citation type="journal article" date="2016" name="Genome Biol. Evol.">
        <title>Gene Family Evolution Reflects Adaptation to Soil Environmental Stressors in the Genome of the Collembolan Orchesella cincta.</title>
        <authorList>
            <person name="Faddeeva-Vakhrusheva A."/>
            <person name="Derks M.F."/>
            <person name="Anvar S.Y."/>
            <person name="Agamennone V."/>
            <person name="Suring W."/>
            <person name="Smit S."/>
            <person name="van Straalen N.M."/>
            <person name="Roelofs D."/>
        </authorList>
    </citation>
    <scope>NUCLEOTIDE SEQUENCE [LARGE SCALE GENOMIC DNA]</scope>
    <source>
        <tissue evidence="8">Mixed pool</tissue>
    </source>
</reference>
<evidence type="ECO:0000256" key="5">
    <source>
        <dbReference type="ARBA" id="ARBA00022801"/>
    </source>
</evidence>
<evidence type="ECO:0000313" key="8">
    <source>
        <dbReference type="EMBL" id="ODN01818.1"/>
    </source>
</evidence>
<dbReference type="SMART" id="SM00775">
    <property type="entry name" value="LNS2"/>
    <property type="match status" value="1"/>
</dbReference>
<feature type="compositionally biased region" description="Polar residues" evidence="6">
    <location>
        <begin position="536"/>
        <end position="550"/>
    </location>
</feature>
<feature type="region of interest" description="Disordered" evidence="6">
    <location>
        <begin position="161"/>
        <end position="193"/>
    </location>
</feature>
<protein>
    <recommendedName>
        <fullName evidence="4">phosphatidate phosphatase</fullName>
        <ecNumber evidence="4">3.1.3.4</ecNumber>
    </recommendedName>
</protein>
<feature type="region of interest" description="Disordered" evidence="6">
    <location>
        <begin position="246"/>
        <end position="266"/>
    </location>
</feature>
<feature type="region of interest" description="Disordered" evidence="6">
    <location>
        <begin position="294"/>
        <end position="339"/>
    </location>
</feature>
<dbReference type="AlphaFoldDB" id="A0A1D2N997"/>
<name>A0A1D2N997_ORCCI</name>
<dbReference type="SUPFAM" id="SSF56784">
    <property type="entry name" value="HAD-like"/>
    <property type="match status" value="1"/>
</dbReference>
<feature type="compositionally biased region" description="Low complexity" evidence="6">
    <location>
        <begin position="294"/>
        <end position="304"/>
    </location>
</feature>
<feature type="compositionally biased region" description="Polar residues" evidence="6">
    <location>
        <begin position="251"/>
        <end position="264"/>
    </location>
</feature>